<keyword evidence="2" id="KW-0067">ATP-binding</keyword>
<feature type="compositionally biased region" description="Low complexity" evidence="3">
    <location>
        <begin position="909"/>
        <end position="919"/>
    </location>
</feature>
<gene>
    <name evidence="6" type="primary">LOC103697818</name>
</gene>
<dbReference type="InterPro" id="IPR000719">
    <property type="entry name" value="Prot_kinase_dom"/>
</dbReference>
<dbReference type="RefSeq" id="XP_008777979.2">
    <property type="nucleotide sequence ID" value="XM_008779757.3"/>
</dbReference>
<organism evidence="5 6">
    <name type="scientific">Phoenix dactylifera</name>
    <name type="common">Date palm</name>
    <dbReference type="NCBI Taxonomy" id="42345"/>
    <lineage>
        <taxon>Eukaryota</taxon>
        <taxon>Viridiplantae</taxon>
        <taxon>Streptophyta</taxon>
        <taxon>Embryophyta</taxon>
        <taxon>Tracheophyta</taxon>
        <taxon>Spermatophyta</taxon>
        <taxon>Magnoliopsida</taxon>
        <taxon>Liliopsida</taxon>
        <taxon>Arecaceae</taxon>
        <taxon>Coryphoideae</taxon>
        <taxon>Phoeniceae</taxon>
        <taxon>Phoenix</taxon>
    </lineage>
</organism>
<feature type="region of interest" description="Disordered" evidence="3">
    <location>
        <begin position="884"/>
        <end position="919"/>
    </location>
</feature>
<dbReference type="SUPFAM" id="SSF56112">
    <property type="entry name" value="Protein kinase-like (PK-like)"/>
    <property type="match status" value="1"/>
</dbReference>
<dbReference type="CDD" id="cd14066">
    <property type="entry name" value="STKc_IRAK"/>
    <property type="match status" value="1"/>
</dbReference>
<dbReference type="PANTHER" id="PTHR47989">
    <property type="entry name" value="OS01G0750732 PROTEIN"/>
    <property type="match status" value="1"/>
</dbReference>
<dbReference type="PROSITE" id="PS50011">
    <property type="entry name" value="PROTEIN_KINASE_DOM"/>
    <property type="match status" value="1"/>
</dbReference>
<protein>
    <submittedName>
        <fullName evidence="6">Uncharacterized protein LOC103697818</fullName>
    </submittedName>
</protein>
<dbReference type="GeneID" id="103697818"/>
<dbReference type="PROSITE" id="PS00109">
    <property type="entry name" value="PROTEIN_KINASE_TYR"/>
    <property type="match status" value="1"/>
</dbReference>
<reference evidence="6" key="1">
    <citation type="submission" date="2025-08" db="UniProtKB">
        <authorList>
            <consortium name="RefSeq"/>
        </authorList>
    </citation>
    <scope>IDENTIFICATION</scope>
    <source>
        <tissue evidence="6">Young leaves</tissue>
    </source>
</reference>
<dbReference type="Gene3D" id="3.30.200.20">
    <property type="entry name" value="Phosphorylase Kinase, domain 1"/>
    <property type="match status" value="1"/>
</dbReference>
<dbReference type="InterPro" id="IPR008266">
    <property type="entry name" value="Tyr_kinase_AS"/>
</dbReference>
<dbReference type="Gene3D" id="1.10.510.10">
    <property type="entry name" value="Transferase(Phosphotransferase) domain 1"/>
    <property type="match status" value="1"/>
</dbReference>
<evidence type="ECO:0000259" key="4">
    <source>
        <dbReference type="PROSITE" id="PS50011"/>
    </source>
</evidence>
<feature type="region of interest" description="Disordered" evidence="3">
    <location>
        <begin position="234"/>
        <end position="268"/>
    </location>
</feature>
<evidence type="ECO:0000256" key="2">
    <source>
        <dbReference type="ARBA" id="ARBA00022840"/>
    </source>
</evidence>
<dbReference type="GO" id="GO:0005524">
    <property type="term" value="F:ATP binding"/>
    <property type="evidence" value="ECO:0007669"/>
    <property type="project" value="UniProtKB-KW"/>
</dbReference>
<proteinExistence type="predicted"/>
<feature type="compositionally biased region" description="Low complexity" evidence="3">
    <location>
        <begin position="886"/>
        <end position="897"/>
    </location>
</feature>
<dbReference type="Gene3D" id="3.40.50.620">
    <property type="entry name" value="HUPs"/>
    <property type="match status" value="1"/>
</dbReference>
<dbReference type="PANTHER" id="PTHR47989:SF8">
    <property type="entry name" value="INACTIVE PROTEIN KINASE SELMODRAFT_444075-LIKE"/>
    <property type="match status" value="1"/>
</dbReference>
<dbReference type="InterPro" id="IPR001245">
    <property type="entry name" value="Ser-Thr/Tyr_kinase_cat_dom"/>
</dbReference>
<dbReference type="OrthoDB" id="4062651at2759"/>
<feature type="region of interest" description="Disordered" evidence="3">
    <location>
        <begin position="469"/>
        <end position="491"/>
    </location>
</feature>
<evidence type="ECO:0000256" key="1">
    <source>
        <dbReference type="ARBA" id="ARBA00022741"/>
    </source>
</evidence>
<dbReference type="Pfam" id="PF07714">
    <property type="entry name" value="PK_Tyr_Ser-Thr"/>
    <property type="match status" value="1"/>
</dbReference>
<dbReference type="FunFam" id="3.30.200.20:FF:000604">
    <property type="entry name" value="Proline-rich receptor-like protein kinase PERK8"/>
    <property type="match status" value="1"/>
</dbReference>
<accession>A0A8B7BIV8</accession>
<dbReference type="InterPro" id="IPR011009">
    <property type="entry name" value="Kinase-like_dom_sf"/>
</dbReference>
<evidence type="ECO:0000313" key="6">
    <source>
        <dbReference type="RefSeq" id="XP_008777979.2"/>
    </source>
</evidence>
<evidence type="ECO:0000256" key="3">
    <source>
        <dbReference type="SAM" id="MobiDB-lite"/>
    </source>
</evidence>
<dbReference type="AlphaFoldDB" id="A0A8B7BIV8"/>
<dbReference type="KEGG" id="pda:103697818"/>
<dbReference type="Proteomes" id="UP000228380">
    <property type="component" value="Unplaced"/>
</dbReference>
<name>A0A8B7BIV8_PHODC</name>
<keyword evidence="1" id="KW-0547">Nucleotide-binding</keyword>
<keyword evidence="5" id="KW-1185">Reference proteome</keyword>
<evidence type="ECO:0000313" key="5">
    <source>
        <dbReference type="Proteomes" id="UP000228380"/>
    </source>
</evidence>
<dbReference type="FunFam" id="1.10.510.10:FF:000849">
    <property type="entry name" value="receptor-like cytosolic serine/threonine-protein kinase RBK1 isoform X1"/>
    <property type="match status" value="1"/>
</dbReference>
<feature type="compositionally biased region" description="Basic and acidic residues" evidence="3">
    <location>
        <begin position="234"/>
        <end position="247"/>
    </location>
</feature>
<feature type="domain" description="Protein kinase" evidence="4">
    <location>
        <begin position="604"/>
        <end position="870"/>
    </location>
</feature>
<sequence>MSVGSQRVVVIQDASRDISSSAIKWAIDGLSLKPGDELTLLGVLHQVNTPSTFPFMAAGKLMGYKSRVDSNSMLGANRKIIDEELKRKEEEYQNSEEIASIIELYETKKITFHRRVVAAASPKLVALDAAKKLRATWIILDRQMKKDKKYFMERLSCGISRMKRNNSVELLRRPITNKKNSEHTIGNQKTNVTYDEMLPGAEIKSGDSDMILDIPDDDDLFSLELSPTRMKFDLSEHMSETTKEAPNKRKLGGGKANPSNKKKKVSAAPPALTYKPQVTPSLAVLDSIAIQDAALAFVSIDKPEPVLEFASMPVPASAPSAEAPEALSSQLPPSSPQGAKPGIYQLRWTIRAINSFVNTSYIVGEMIGGFMLSKDERHLWMMRTKELVNEAYIEAVEVVFPKSAHSKVASFESRSSFVFSDLGICCTSNMSKDEKMSLTFKSSNAEISIDNIKGAPDVSAAIPCFSASTSSDNQSLPNAASTPDQPNPEILSNSIVDEKKHFPIQFQEEDDLTGTQRADNNSSLLLDTSHCKIPYTQSNESIVEETEQKSATISKETLTSGFVNQQLEGMQENPICAYCGNDQPKTEEKIDFTYAELHAATDGFSKENFLSEGGFGSVYRGRLKNRQWIAVKQLKHASLQGEKEFRSEVRVLSKARHENVVMLLGSCSEGTHRLLVYEYVCNHSLDVHLSKHSPNVLSWKHRMNIALGAAKGLNYLHQNNIIHRDMRPNNILINHEYKPLLGDFGLARTQQDESDRLSENKVVGTFGYLAPEYAERGRVSTKTDVYSFGVVLLELLTGRTHLDKTLQEKSLVGWARPLLKERKYPELIDERIIECHDVHQLFWMVSVAERCLSKDPDNRPSMEKVEHALKCIVDGETVNGIEDFSPARSSASSLSKSNELIGEQETETQESTSTDLLTMSSSQTKGTFSVVSLEEASRSQSISKSFEDSLSGRRITFKNKTGKSPTPQVLYDEMLI</sequence>
<dbReference type="InterPro" id="IPR014729">
    <property type="entry name" value="Rossmann-like_a/b/a_fold"/>
</dbReference>
<dbReference type="GO" id="GO:0004672">
    <property type="term" value="F:protein kinase activity"/>
    <property type="evidence" value="ECO:0007669"/>
    <property type="project" value="InterPro"/>
</dbReference>